<dbReference type="Proteomes" id="UP000836387">
    <property type="component" value="Unassembled WGS sequence"/>
</dbReference>
<evidence type="ECO:0000313" key="2">
    <source>
        <dbReference type="Proteomes" id="UP000836387"/>
    </source>
</evidence>
<gene>
    <name evidence="1" type="ORF">CRV2_00017346</name>
</gene>
<reference evidence="1" key="1">
    <citation type="submission" date="2020-04" db="EMBL/GenBank/DDBJ databases">
        <authorList>
            <person name="Broberg M."/>
        </authorList>
    </citation>
    <scope>NUCLEOTIDE SEQUENCE</scope>
</reference>
<comment type="caution">
    <text evidence="1">The sequence shown here is derived from an EMBL/GenBank/DDBJ whole genome shotgun (WGS) entry which is preliminary data.</text>
</comment>
<name>A0ACA9UQ47_BIOOC</name>
<dbReference type="EMBL" id="CADEHS020000596">
    <property type="protein sequence ID" value="CAG9955556.1"/>
    <property type="molecule type" value="Genomic_DNA"/>
</dbReference>
<proteinExistence type="predicted"/>
<evidence type="ECO:0000313" key="1">
    <source>
        <dbReference type="EMBL" id="CAG9955556.1"/>
    </source>
</evidence>
<keyword evidence="2" id="KW-1185">Reference proteome</keyword>
<accession>A0ACA9UQ47</accession>
<protein>
    <submittedName>
        <fullName evidence="1">Uncharacterized protein</fullName>
    </submittedName>
</protein>
<organism evidence="1 2">
    <name type="scientific">Clonostachys rosea f. rosea IK726</name>
    <dbReference type="NCBI Taxonomy" id="1349383"/>
    <lineage>
        <taxon>Eukaryota</taxon>
        <taxon>Fungi</taxon>
        <taxon>Dikarya</taxon>
        <taxon>Ascomycota</taxon>
        <taxon>Pezizomycotina</taxon>
        <taxon>Sordariomycetes</taxon>
        <taxon>Hypocreomycetidae</taxon>
        <taxon>Hypocreales</taxon>
        <taxon>Bionectriaceae</taxon>
        <taxon>Clonostachys</taxon>
    </lineage>
</organism>
<reference evidence="1" key="2">
    <citation type="submission" date="2021-10" db="EMBL/GenBank/DDBJ databases">
        <authorList>
            <person name="Piombo E."/>
        </authorList>
    </citation>
    <scope>NUCLEOTIDE SEQUENCE</scope>
</reference>
<sequence>MANYIQRQRSRHSAANLIHSGARRQSAPTTFSTLPTVLPRPLELQLALRPTRRWVYNNAKRMDPPAKRRAAIACNYCRKRKRKCDGRQPVCSLCEESNDSRCVYQEQASKTSGGHNDEHTSIILDRLENLERIVANFGSSETATTAASQHHASPGAGWLQAYSPAVSNAGLSFAGVSPEAGRINVAAAVPSPSPQAALHPHIAIQPESSDSTSAAMTIPIAHSTTTGDLLRSESIRLLVGDYPPFALSRVEVKRNVPERLSLGEAGKHSRAGLPDVSRWQTRQLIEAYFNLVGTQHPVLDRSEFMLVYDKVVAEGILAITHSVCLVFVVLALGAIAQVSSFRDVSEDAPPGIDFFEPALRHLVNEWPMFFGADIVLPQAMYLASLYFGYLSRPLQTWRLEHMASTSTQQILLWTTPTPALTRLCWAVFILECDTLAEHHLPRSGVEQLVEDMPFPDCGTPADPHMLSWLANISSRKLLNRIHNALYDQCRKQTLPKESLEGSDPSFRISHELAHQLREWFTLLPESIKPPAILENMTIEQAVLKMRYHAAGDIIFRPFLLRAFHLSSLGQAIPQQTLSNASECLTHCQQYINTVAVRLRQPSASLEIFLHSALACILLLTKASLCPELTRLVDGIAQLQDDTILIFENWTANGSSIEAMLCIVYAVKAKYRMLK</sequence>